<dbReference type="AlphaFoldDB" id="A0A0A5FQS0"/>
<dbReference type="OrthoDB" id="2880262at2"/>
<dbReference type="eggNOG" id="ENOG5033HKF">
    <property type="taxonomic scope" value="Bacteria"/>
</dbReference>
<organism evidence="1 2">
    <name type="scientific">Pontibacillus marinus BH030004 = DSM 16465</name>
    <dbReference type="NCBI Taxonomy" id="1385511"/>
    <lineage>
        <taxon>Bacteria</taxon>
        <taxon>Bacillati</taxon>
        <taxon>Bacillota</taxon>
        <taxon>Bacilli</taxon>
        <taxon>Bacillales</taxon>
        <taxon>Bacillaceae</taxon>
        <taxon>Pontibacillus</taxon>
    </lineage>
</organism>
<evidence type="ECO:0000313" key="2">
    <source>
        <dbReference type="Proteomes" id="UP000030403"/>
    </source>
</evidence>
<protein>
    <submittedName>
        <fullName evidence="1">Uncharacterized protein</fullName>
    </submittedName>
</protein>
<accession>A0A0A5FQS0</accession>
<name>A0A0A5FQS0_9BACI</name>
<gene>
    <name evidence="1" type="ORF">N783_06465</name>
</gene>
<proteinExistence type="predicted"/>
<dbReference type="EMBL" id="AVPF01000152">
    <property type="protein sequence ID" value="KGX83116.1"/>
    <property type="molecule type" value="Genomic_DNA"/>
</dbReference>
<keyword evidence="2" id="KW-1185">Reference proteome</keyword>
<dbReference type="Proteomes" id="UP000030403">
    <property type="component" value="Unassembled WGS sequence"/>
</dbReference>
<dbReference type="STRING" id="1385511.GCA_000425225_04296"/>
<sequence>MSSNSVLPQLYLLCVSKDEDGAFAKVNTVFSEEEKIIRLGIDNFTYKNLNIAVSTRYFDKMPGLDYEYKLLIAYRCDPVNKEFAGYFECILGKQHKTLEFPCSKSFIESIEWVSKIRSIEQLEHLEWKD</sequence>
<comment type="caution">
    <text evidence="1">The sequence shown here is derived from an EMBL/GenBank/DDBJ whole genome shotgun (WGS) entry which is preliminary data.</text>
</comment>
<dbReference type="RefSeq" id="WP_027447741.1">
    <property type="nucleotide sequence ID" value="NZ_AULJ01000091.1"/>
</dbReference>
<evidence type="ECO:0000313" key="1">
    <source>
        <dbReference type="EMBL" id="KGX83116.1"/>
    </source>
</evidence>
<reference evidence="1 2" key="1">
    <citation type="submission" date="2013-08" db="EMBL/GenBank/DDBJ databases">
        <authorList>
            <person name="Huang J."/>
            <person name="Wang G."/>
        </authorList>
    </citation>
    <scope>NUCLEOTIDE SEQUENCE [LARGE SCALE GENOMIC DNA]</scope>
    <source>
        <strain evidence="1 2">BH030004</strain>
    </source>
</reference>